<organism evidence="9 10">
    <name type="scientific">Hyunsoonleella jejuensis</name>
    <dbReference type="NCBI Taxonomy" id="419940"/>
    <lineage>
        <taxon>Bacteria</taxon>
        <taxon>Pseudomonadati</taxon>
        <taxon>Bacteroidota</taxon>
        <taxon>Flavobacteriia</taxon>
        <taxon>Flavobacteriales</taxon>
        <taxon>Flavobacteriaceae</taxon>
    </lineage>
</organism>
<gene>
    <name evidence="9" type="ORF">SAMN05421824_2434</name>
</gene>
<protein>
    <submittedName>
        <fullName evidence="9">Heptose-I-phosphate ethanolaminephosphotransferase</fullName>
    </submittedName>
</protein>
<sequence length="515" mass="60314">MFKGINNILFLVVPLLLKYVFLLCFIDWVLFDIQDIIEDAFFLIVIIVIVNSDIVRKQLFGDILFLIYLFYLILETTSYMAVSSNFSSSFMYLLLESNRDEFREFSSSYINFPIVLFVMVMIIMFFKIRKLSFKSYFKYRNIIAVLGVVFIVFTLKVTGLIESNAYHNIVRGTYGYIDLQSSMKFSNVIKKEDILITSNNEILVVVLGESTARGHMQIYGYHRETTPKLNTIKNNLYAYNNVISTDVFTLKAVPKIITSIDIESNNESDIHLVELFNTAGYDTYWLSNQRPISYHDNAISKIASASKWFKFYNHLIDKHSSVLDETLLPDYKNILEKPGNKVIFVRLMGTHFDYNKRYPEAYNKFALDDKETSKKETLNNQYDNAVLYNDYIIYRLIELLNEQQQKSALLYLSDHGENIYDGTDFFGRSEEVLTKSMFEIPFLLWTSKDFNYPEDFVYEPNRKFMADHTFESIGHVFGIQHKDMDLGRSIFSKTFAPRKRKVLGTIDFDTYFIDE</sequence>
<evidence type="ECO:0000256" key="7">
    <source>
        <dbReference type="SAM" id="Phobius"/>
    </source>
</evidence>
<evidence type="ECO:0000256" key="6">
    <source>
        <dbReference type="ARBA" id="ARBA00023136"/>
    </source>
</evidence>
<keyword evidence="2" id="KW-1003">Cell membrane</keyword>
<evidence type="ECO:0000256" key="2">
    <source>
        <dbReference type="ARBA" id="ARBA00022475"/>
    </source>
</evidence>
<dbReference type="Proteomes" id="UP000198999">
    <property type="component" value="Unassembled WGS sequence"/>
</dbReference>
<dbReference type="CDD" id="cd16017">
    <property type="entry name" value="LptA"/>
    <property type="match status" value="1"/>
</dbReference>
<dbReference type="GO" id="GO:0016776">
    <property type="term" value="F:phosphotransferase activity, phosphate group as acceptor"/>
    <property type="evidence" value="ECO:0007669"/>
    <property type="project" value="TreeGrafter"/>
</dbReference>
<dbReference type="RefSeq" id="WP_092579904.1">
    <property type="nucleotide sequence ID" value="NZ_FOFN01000003.1"/>
</dbReference>
<dbReference type="InterPro" id="IPR017850">
    <property type="entry name" value="Alkaline_phosphatase_core_sf"/>
</dbReference>
<evidence type="ECO:0000256" key="5">
    <source>
        <dbReference type="ARBA" id="ARBA00022989"/>
    </source>
</evidence>
<feature type="transmembrane region" description="Helical" evidence="7">
    <location>
        <begin position="63"/>
        <end position="82"/>
    </location>
</feature>
<dbReference type="GO" id="GO:0009244">
    <property type="term" value="P:lipopolysaccharide core region biosynthetic process"/>
    <property type="evidence" value="ECO:0007669"/>
    <property type="project" value="TreeGrafter"/>
</dbReference>
<comment type="subcellular location">
    <subcellularLocation>
        <location evidence="1">Cell membrane</location>
        <topology evidence="1">Multi-pass membrane protein</topology>
    </subcellularLocation>
</comment>
<feature type="transmembrane region" description="Helical" evidence="7">
    <location>
        <begin position="109"/>
        <end position="128"/>
    </location>
</feature>
<feature type="transmembrane region" description="Helical" evidence="7">
    <location>
        <begin position="36"/>
        <end position="56"/>
    </location>
</feature>
<dbReference type="AlphaFoldDB" id="A0A1H9J9C6"/>
<feature type="transmembrane region" description="Helical" evidence="7">
    <location>
        <begin position="140"/>
        <end position="161"/>
    </location>
</feature>
<dbReference type="InterPro" id="IPR000917">
    <property type="entry name" value="Sulfatase_N"/>
</dbReference>
<dbReference type="OrthoDB" id="9786870at2"/>
<keyword evidence="5 7" id="KW-1133">Transmembrane helix</keyword>
<evidence type="ECO:0000313" key="9">
    <source>
        <dbReference type="EMBL" id="SEQ83484.1"/>
    </source>
</evidence>
<feature type="transmembrane region" description="Helical" evidence="7">
    <location>
        <begin position="7"/>
        <end position="30"/>
    </location>
</feature>
<evidence type="ECO:0000256" key="1">
    <source>
        <dbReference type="ARBA" id="ARBA00004651"/>
    </source>
</evidence>
<dbReference type="PANTHER" id="PTHR30443">
    <property type="entry name" value="INNER MEMBRANE PROTEIN"/>
    <property type="match status" value="1"/>
</dbReference>
<evidence type="ECO:0000256" key="3">
    <source>
        <dbReference type="ARBA" id="ARBA00022679"/>
    </source>
</evidence>
<evidence type="ECO:0000256" key="4">
    <source>
        <dbReference type="ARBA" id="ARBA00022692"/>
    </source>
</evidence>
<dbReference type="InterPro" id="IPR058130">
    <property type="entry name" value="PEA_transf_C"/>
</dbReference>
<feature type="domain" description="Sulfatase N-terminal" evidence="8">
    <location>
        <begin position="203"/>
        <end position="450"/>
    </location>
</feature>
<dbReference type="GO" id="GO:0005886">
    <property type="term" value="C:plasma membrane"/>
    <property type="evidence" value="ECO:0007669"/>
    <property type="project" value="UniProtKB-SubCell"/>
</dbReference>
<keyword evidence="10" id="KW-1185">Reference proteome</keyword>
<name>A0A1H9J9C6_9FLAO</name>
<dbReference type="PANTHER" id="PTHR30443:SF2">
    <property type="entry name" value="PHOSPHOETHANOLAMINE TRANSFERASE EPTC"/>
    <property type="match status" value="1"/>
</dbReference>
<evidence type="ECO:0000259" key="8">
    <source>
        <dbReference type="Pfam" id="PF00884"/>
    </source>
</evidence>
<dbReference type="InterPro" id="IPR040423">
    <property type="entry name" value="PEA_transferase"/>
</dbReference>
<dbReference type="Gene3D" id="3.40.720.10">
    <property type="entry name" value="Alkaline Phosphatase, subunit A"/>
    <property type="match status" value="1"/>
</dbReference>
<proteinExistence type="predicted"/>
<keyword evidence="6 7" id="KW-0472">Membrane</keyword>
<dbReference type="EMBL" id="FOFN01000003">
    <property type="protein sequence ID" value="SEQ83484.1"/>
    <property type="molecule type" value="Genomic_DNA"/>
</dbReference>
<keyword evidence="4 7" id="KW-0812">Transmembrane</keyword>
<dbReference type="SUPFAM" id="SSF53649">
    <property type="entry name" value="Alkaline phosphatase-like"/>
    <property type="match status" value="1"/>
</dbReference>
<evidence type="ECO:0000313" key="10">
    <source>
        <dbReference type="Proteomes" id="UP000198999"/>
    </source>
</evidence>
<accession>A0A1H9J9C6</accession>
<keyword evidence="3 9" id="KW-0808">Transferase</keyword>
<reference evidence="9 10" key="1">
    <citation type="submission" date="2016-10" db="EMBL/GenBank/DDBJ databases">
        <authorList>
            <person name="de Groot N.N."/>
        </authorList>
    </citation>
    <scope>NUCLEOTIDE SEQUENCE [LARGE SCALE GENOMIC DNA]</scope>
    <source>
        <strain evidence="9 10">DSM 21035</strain>
    </source>
</reference>
<dbReference type="STRING" id="419940.SAMN05421824_2434"/>
<dbReference type="Pfam" id="PF00884">
    <property type="entry name" value="Sulfatase"/>
    <property type="match status" value="1"/>
</dbReference>